<proteinExistence type="predicted"/>
<accession>A0A653Q5P6</accession>
<dbReference type="InterPro" id="IPR036415">
    <property type="entry name" value="Lamin_tail_dom_sf"/>
</dbReference>
<gene>
    <name evidence="3" type="ORF">MARI151_20444</name>
</gene>
<dbReference type="Gene3D" id="2.60.40.1260">
    <property type="entry name" value="Lamin Tail domain"/>
    <property type="match status" value="1"/>
</dbReference>
<dbReference type="RefSeq" id="WP_159302372.1">
    <property type="nucleotide sequence ID" value="NZ_LR733271.1"/>
</dbReference>
<dbReference type="EMBL" id="CABWLR010000002">
    <property type="protein sequence ID" value="VXB37489.1"/>
    <property type="molecule type" value="Genomic_DNA"/>
</dbReference>
<evidence type="ECO:0000313" key="3">
    <source>
        <dbReference type="EMBL" id="VXB37489.1"/>
    </source>
</evidence>
<name>A0A653Q5P6_9FLAO</name>
<dbReference type="PROSITE" id="PS51841">
    <property type="entry name" value="LTD"/>
    <property type="match status" value="1"/>
</dbReference>
<protein>
    <submittedName>
        <fullName evidence="3">Lamin Tail Domain</fullName>
    </submittedName>
</protein>
<reference evidence="3 4" key="1">
    <citation type="submission" date="2019-10" db="EMBL/GenBank/DDBJ databases">
        <authorList>
            <person name="Karimi E."/>
        </authorList>
    </citation>
    <scope>NUCLEOTIDE SEQUENCE [LARGE SCALE GENOMIC DNA]</scope>
    <source>
        <strain evidence="3">Maribacter sp. 151</strain>
    </source>
</reference>
<dbReference type="InterPro" id="IPR001322">
    <property type="entry name" value="Lamin_tail_dom"/>
</dbReference>
<dbReference type="Proteomes" id="UP000430202">
    <property type="component" value="Unassembled WGS sequence"/>
</dbReference>
<evidence type="ECO:0000313" key="4">
    <source>
        <dbReference type="Proteomes" id="UP000430202"/>
    </source>
</evidence>
<dbReference type="SUPFAM" id="SSF74853">
    <property type="entry name" value="Lamin A/C globular tail domain"/>
    <property type="match status" value="1"/>
</dbReference>
<evidence type="ECO:0000259" key="2">
    <source>
        <dbReference type="PROSITE" id="PS51841"/>
    </source>
</evidence>
<dbReference type="Pfam" id="PF18942">
    <property type="entry name" value="DUF5689"/>
    <property type="match status" value="1"/>
</dbReference>
<dbReference type="AlphaFoldDB" id="A0A653Q5P6"/>
<feature type="region of interest" description="Disordered" evidence="1">
    <location>
        <begin position="435"/>
        <end position="455"/>
    </location>
</feature>
<sequence>MIIKNIIYRILGMGILLVFMSCVKNRNFDAPEIICSEGEFENIDISELKNFYKGETVQIQDDLVIKGYVISSDKEGNFFNTIYFQDESSNPLDGMQIELELRDSHLFFNVGQQIIIKLKGMYLGESNGVYKVGGVFTSFGNRSVGRLPKNVVFDHVLLSCKANDGIVPLSTSISELNQTMIGTLVEIGNIEFKEDELGKTFAIEEEETIRTLIDCNDNELSILNSGYADFQAELLPEKMGTVTGILTYNDNEYQLIIRDVYDLDFNEERCEDFIGEFTSTSILISEIADPNNNAGARFIELYNASSDSLSLKGWTLQRYTNDNVEVSSSIDLSELTIEANGLLVISPNAEEFEIVYGFVPDLGVGTNSPADSNGDDNIVLVDPFGKIIDIFGVVGEDGSNTNHEFEDGRALRRPEIVNGNAIFNANEWQIFNDTGEMGTVNEPKNAPMDFTPGER</sequence>
<dbReference type="Pfam" id="PF00932">
    <property type="entry name" value="LTD"/>
    <property type="match status" value="1"/>
</dbReference>
<dbReference type="PROSITE" id="PS51257">
    <property type="entry name" value="PROKAR_LIPOPROTEIN"/>
    <property type="match status" value="1"/>
</dbReference>
<keyword evidence="4" id="KW-1185">Reference proteome</keyword>
<dbReference type="InterPro" id="IPR043744">
    <property type="entry name" value="DUF5689"/>
</dbReference>
<organism evidence="3 4">
    <name type="scientific">Maribacter litoralis</name>
    <dbReference type="NCBI Taxonomy" id="2059726"/>
    <lineage>
        <taxon>Bacteria</taxon>
        <taxon>Pseudomonadati</taxon>
        <taxon>Bacteroidota</taxon>
        <taxon>Flavobacteriia</taxon>
        <taxon>Flavobacteriales</taxon>
        <taxon>Flavobacteriaceae</taxon>
        <taxon>Maribacter</taxon>
    </lineage>
</organism>
<feature type="domain" description="LTD" evidence="2">
    <location>
        <begin position="273"/>
        <end position="395"/>
    </location>
</feature>
<evidence type="ECO:0000256" key="1">
    <source>
        <dbReference type="SAM" id="MobiDB-lite"/>
    </source>
</evidence>